<name>A0A2S0WG06_9CORY</name>
<accession>A0A2S0WG06</accession>
<dbReference type="KEGG" id="clia:C3E79_09725"/>
<dbReference type="CDD" id="cd21904">
    <property type="entry name" value="TtfA-like"/>
    <property type="match status" value="1"/>
</dbReference>
<feature type="compositionally biased region" description="Basic and acidic residues" evidence="1">
    <location>
        <begin position="229"/>
        <end position="244"/>
    </location>
</feature>
<dbReference type="OrthoDB" id="4427386at2"/>
<gene>
    <name evidence="2" type="ORF">C3E79_09725</name>
</gene>
<organism evidence="2 3">
    <name type="scientific">Corynebacterium liangguodongii</name>
    <dbReference type="NCBI Taxonomy" id="2079535"/>
    <lineage>
        <taxon>Bacteria</taxon>
        <taxon>Bacillati</taxon>
        <taxon>Actinomycetota</taxon>
        <taxon>Actinomycetes</taxon>
        <taxon>Mycobacteriales</taxon>
        <taxon>Corynebacteriaceae</taxon>
        <taxon>Corynebacterium</taxon>
    </lineage>
</organism>
<proteinExistence type="predicted"/>
<dbReference type="InterPro" id="IPR049726">
    <property type="entry name" value="TtfA-like_core"/>
</dbReference>
<dbReference type="Proteomes" id="UP000244754">
    <property type="component" value="Chromosome"/>
</dbReference>
<dbReference type="RefSeq" id="WP_108404726.1">
    <property type="nucleotide sequence ID" value="NZ_CP026948.1"/>
</dbReference>
<dbReference type="AlphaFoldDB" id="A0A2S0WG06"/>
<evidence type="ECO:0000313" key="2">
    <source>
        <dbReference type="EMBL" id="AWB84718.1"/>
    </source>
</evidence>
<keyword evidence="3" id="KW-1185">Reference proteome</keyword>
<sequence length="301" mass="31903">MAYVLIILALLALAGAAALWFADERETSSPRLPGAGARARRAWAKDKGFDFARADDALGGEWGRGPAAAGARPRNVAAGSAFGHDVYLADVGAVAVMVMRTGEVSDVVVEMRREGLAGELPADVVEVATTQGFRVASNEPGPAQRFIDVRVRTALEEMPEAVSAVWCESEWAAAQFAGPVSEEDADATLAPLALIADAARVLPPRRWGSVAWEFPTREVVGVAGGGGVDTRDAFDPRPVKRPEEPLEMPTRATGAVRGTLERRAVGGDEIDPIADGPVAEQPFDLTRVRRNQVPPSIFGDE</sequence>
<reference evidence="3" key="1">
    <citation type="submission" date="2018-01" db="EMBL/GenBank/DDBJ databases">
        <authorList>
            <person name="Li J."/>
        </authorList>
    </citation>
    <scope>NUCLEOTIDE SEQUENCE [LARGE SCALE GENOMIC DNA]</scope>
    <source>
        <strain evidence="3">2184</strain>
    </source>
</reference>
<evidence type="ECO:0000256" key="1">
    <source>
        <dbReference type="SAM" id="MobiDB-lite"/>
    </source>
</evidence>
<protein>
    <submittedName>
        <fullName evidence="2">Uncharacterized protein</fullName>
    </submittedName>
</protein>
<feature type="region of interest" description="Disordered" evidence="1">
    <location>
        <begin position="223"/>
        <end position="301"/>
    </location>
</feature>
<dbReference type="EMBL" id="CP026948">
    <property type="protein sequence ID" value="AWB84718.1"/>
    <property type="molecule type" value="Genomic_DNA"/>
</dbReference>
<evidence type="ECO:0000313" key="3">
    <source>
        <dbReference type="Proteomes" id="UP000244754"/>
    </source>
</evidence>